<reference evidence="3" key="2">
    <citation type="journal article" date="2021" name="PeerJ">
        <title>Extensive microbial diversity within the chicken gut microbiome revealed by metagenomics and culture.</title>
        <authorList>
            <person name="Gilroy R."/>
            <person name="Ravi A."/>
            <person name="Getino M."/>
            <person name="Pursley I."/>
            <person name="Horton D.L."/>
            <person name="Alikhan N.F."/>
            <person name="Baker D."/>
            <person name="Gharbi K."/>
            <person name="Hall N."/>
            <person name="Watson M."/>
            <person name="Adriaenssens E.M."/>
            <person name="Foster-Nyarko E."/>
            <person name="Jarju S."/>
            <person name="Secka A."/>
            <person name="Antonio M."/>
            <person name="Oren A."/>
            <person name="Chaudhuri R.R."/>
            <person name="La Ragione R."/>
            <person name="Hildebrand F."/>
            <person name="Pallen M.J."/>
        </authorList>
    </citation>
    <scope>NUCLEOTIDE SEQUENCE</scope>
    <source>
        <strain evidence="3">9366</strain>
    </source>
</reference>
<comment type="caution">
    <text evidence="3">The sequence shown here is derived from an EMBL/GenBank/DDBJ whole genome shotgun (WGS) entry which is preliminary data.</text>
</comment>
<gene>
    <name evidence="3" type="ORF">IAB07_06170</name>
</gene>
<dbReference type="InterPro" id="IPR017946">
    <property type="entry name" value="PLC-like_Pdiesterase_TIM-brl"/>
</dbReference>
<dbReference type="Gene3D" id="3.20.20.190">
    <property type="entry name" value="Phosphatidylinositol (PI) phosphodiesterase"/>
    <property type="match status" value="1"/>
</dbReference>
<name>A0A9D1SK10_9FIRM</name>
<dbReference type="GO" id="GO:0006629">
    <property type="term" value="P:lipid metabolic process"/>
    <property type="evidence" value="ECO:0007669"/>
    <property type="project" value="InterPro"/>
</dbReference>
<reference evidence="3" key="1">
    <citation type="submission" date="2020-10" db="EMBL/GenBank/DDBJ databases">
        <authorList>
            <person name="Gilroy R."/>
        </authorList>
    </citation>
    <scope>NUCLEOTIDE SEQUENCE</scope>
    <source>
        <strain evidence="3">9366</strain>
    </source>
</reference>
<evidence type="ECO:0000259" key="1">
    <source>
        <dbReference type="Pfam" id="PF03009"/>
    </source>
</evidence>
<dbReference type="InterPro" id="IPR030395">
    <property type="entry name" value="GP_PDE_dom"/>
</dbReference>
<dbReference type="GO" id="GO:0008081">
    <property type="term" value="F:phosphoric diester hydrolase activity"/>
    <property type="evidence" value="ECO:0007669"/>
    <property type="project" value="InterPro"/>
</dbReference>
<dbReference type="EMBL" id="DVNJ01000032">
    <property type="protein sequence ID" value="HIU63334.1"/>
    <property type="molecule type" value="Genomic_DNA"/>
</dbReference>
<evidence type="ECO:0000313" key="3">
    <source>
        <dbReference type="EMBL" id="HIU63334.1"/>
    </source>
</evidence>
<accession>A0A9D1SK10</accession>
<evidence type="ECO:0000313" key="4">
    <source>
        <dbReference type="Proteomes" id="UP000824145"/>
    </source>
</evidence>
<protein>
    <submittedName>
        <fullName evidence="3">Glycerophosphodiester phosphodiesterase family protein</fullName>
    </submittedName>
</protein>
<sequence>MLERFLEEGRPLVAVHRGKNGASVAENTVYSALTAFEEGADIVEFDVLRTLDNKIAVFHENMDFRIVFPAWPIRLSLMSELKKRRLRSAYGGLLDYGINDLEEYLSALKGKGLLNFDRIWYADVVKCLEIVKKLDMFDQILFKGYVRPGRNRLLDIFRNYPDAWFMPICKKSSNYPVALGECEKHGVKMRGVEVLFYDEQDLFSRADFVEKERKAGRFIWVNSITLNGKPDMCANHGDNFALFGDRNKHWGFLLDRGYRVIQTDWPVQLNAFLDEKFGKK</sequence>
<dbReference type="PANTHER" id="PTHR46211:SF1">
    <property type="entry name" value="GLYCEROPHOSPHODIESTER PHOSPHODIESTERASE, CYTOPLASMIC"/>
    <property type="match status" value="1"/>
</dbReference>
<dbReference type="Pfam" id="PF03009">
    <property type="entry name" value="GDPD"/>
    <property type="match status" value="1"/>
</dbReference>
<dbReference type="Proteomes" id="UP000824145">
    <property type="component" value="Unassembled WGS sequence"/>
</dbReference>
<evidence type="ECO:0000259" key="2">
    <source>
        <dbReference type="Pfam" id="PF16387"/>
    </source>
</evidence>
<organism evidence="3 4">
    <name type="scientific">Candidatus Caccalectryoclostridium excrementigallinarum</name>
    <dbReference type="NCBI Taxonomy" id="2840710"/>
    <lineage>
        <taxon>Bacteria</taxon>
        <taxon>Bacillati</taxon>
        <taxon>Bacillota</taxon>
        <taxon>Clostridia</taxon>
        <taxon>Christensenellales</taxon>
        <taxon>Christensenellaceae</taxon>
        <taxon>Christensenellaceae incertae sedis</taxon>
        <taxon>Candidatus Caccalectryoclostridium</taxon>
    </lineage>
</organism>
<dbReference type="AlphaFoldDB" id="A0A9D1SK10"/>
<dbReference type="CDD" id="cd08566">
    <property type="entry name" value="GDPD_AtGDE_like"/>
    <property type="match status" value="1"/>
</dbReference>
<proteinExistence type="predicted"/>
<dbReference type="Pfam" id="PF16387">
    <property type="entry name" value="DUF4996"/>
    <property type="match status" value="1"/>
</dbReference>
<feature type="domain" description="GP-PDE" evidence="1">
    <location>
        <begin position="16"/>
        <end position="62"/>
    </location>
</feature>
<dbReference type="InterPro" id="IPR032160">
    <property type="entry name" value="DUF4996"/>
</dbReference>
<dbReference type="PANTHER" id="PTHR46211">
    <property type="entry name" value="GLYCEROPHOSPHORYL DIESTER PHOSPHODIESTERASE"/>
    <property type="match status" value="1"/>
</dbReference>
<dbReference type="SUPFAM" id="SSF51695">
    <property type="entry name" value="PLC-like phosphodiesterases"/>
    <property type="match status" value="1"/>
</dbReference>
<feature type="domain" description="DUF4996" evidence="2">
    <location>
        <begin position="165"/>
        <end position="273"/>
    </location>
</feature>